<name>A0A1R0KZ49_9PSEU</name>
<organism evidence="5 6">
    <name type="scientific">Amycolatopsis coloradensis</name>
    <dbReference type="NCBI Taxonomy" id="76021"/>
    <lineage>
        <taxon>Bacteria</taxon>
        <taxon>Bacillati</taxon>
        <taxon>Actinomycetota</taxon>
        <taxon>Actinomycetes</taxon>
        <taxon>Pseudonocardiales</taxon>
        <taxon>Pseudonocardiaceae</taxon>
        <taxon>Amycolatopsis</taxon>
    </lineage>
</organism>
<dbReference type="InterPro" id="IPR018062">
    <property type="entry name" value="HTH_AraC-typ_CS"/>
</dbReference>
<dbReference type="PANTHER" id="PTHR46796">
    <property type="entry name" value="HTH-TYPE TRANSCRIPTIONAL ACTIVATOR RHAS-RELATED"/>
    <property type="match status" value="1"/>
</dbReference>
<evidence type="ECO:0000259" key="4">
    <source>
        <dbReference type="PROSITE" id="PS01124"/>
    </source>
</evidence>
<proteinExistence type="predicted"/>
<dbReference type="OrthoDB" id="9816011at2"/>
<dbReference type="InterPro" id="IPR050204">
    <property type="entry name" value="AraC_XylS_family_regulators"/>
</dbReference>
<evidence type="ECO:0000256" key="3">
    <source>
        <dbReference type="ARBA" id="ARBA00023163"/>
    </source>
</evidence>
<evidence type="ECO:0000313" key="6">
    <source>
        <dbReference type="Proteomes" id="UP000187486"/>
    </source>
</evidence>
<dbReference type="PANTHER" id="PTHR46796:SF2">
    <property type="entry name" value="TRANSCRIPTIONAL REGULATORY PROTEIN"/>
    <property type="match status" value="1"/>
</dbReference>
<dbReference type="GO" id="GO:0003700">
    <property type="term" value="F:DNA-binding transcription factor activity"/>
    <property type="evidence" value="ECO:0007669"/>
    <property type="project" value="InterPro"/>
</dbReference>
<accession>A0A1R0KZ49</accession>
<dbReference type="SMART" id="SM00342">
    <property type="entry name" value="HTH_ARAC"/>
    <property type="match status" value="1"/>
</dbReference>
<dbReference type="Proteomes" id="UP000187486">
    <property type="component" value="Unassembled WGS sequence"/>
</dbReference>
<dbReference type="PRINTS" id="PR00032">
    <property type="entry name" value="HTHARAC"/>
</dbReference>
<protein>
    <recommendedName>
        <fullName evidence="4">HTH araC/xylS-type domain-containing protein</fullName>
    </recommendedName>
</protein>
<comment type="caution">
    <text evidence="5">The sequence shown here is derived from an EMBL/GenBank/DDBJ whole genome shotgun (WGS) entry which is preliminary data.</text>
</comment>
<evidence type="ECO:0000256" key="1">
    <source>
        <dbReference type="ARBA" id="ARBA00023015"/>
    </source>
</evidence>
<dbReference type="Gene3D" id="1.10.10.60">
    <property type="entry name" value="Homeodomain-like"/>
    <property type="match status" value="2"/>
</dbReference>
<dbReference type="RefSeq" id="WP_076157863.1">
    <property type="nucleotide sequence ID" value="NZ_JBEZVB010000068.1"/>
</dbReference>
<dbReference type="GO" id="GO:0043565">
    <property type="term" value="F:sequence-specific DNA binding"/>
    <property type="evidence" value="ECO:0007669"/>
    <property type="project" value="InterPro"/>
</dbReference>
<dbReference type="PROSITE" id="PS01124">
    <property type="entry name" value="HTH_ARAC_FAMILY_2"/>
    <property type="match status" value="1"/>
</dbReference>
<evidence type="ECO:0000313" key="5">
    <source>
        <dbReference type="EMBL" id="OLZ54633.1"/>
    </source>
</evidence>
<keyword evidence="1" id="KW-0805">Transcription regulation</keyword>
<dbReference type="PROSITE" id="PS00041">
    <property type="entry name" value="HTH_ARAC_FAMILY_1"/>
    <property type="match status" value="1"/>
</dbReference>
<evidence type="ECO:0000256" key="2">
    <source>
        <dbReference type="ARBA" id="ARBA00023125"/>
    </source>
</evidence>
<dbReference type="EMBL" id="MQUQ01000004">
    <property type="protein sequence ID" value="OLZ54633.1"/>
    <property type="molecule type" value="Genomic_DNA"/>
</dbReference>
<sequence length="288" mass="31268">MNGERVPLESAGCATDQTAEDRIEAVLRSVRMMRENVGDELSLRDLAQSALLSPFHFHRVFRQMTASTPARYLAAWRMAEAKRMLAYSSVNVTDICMQVGYSSLGTFTSQFTRLVGVPPRRFRALVTAWSDQPFAAVLADLRSVLVEPDPVQLTGTITGGEGVDAFAVVGLFSSGIPQEAPAACAIPEVPGMAVFGGLPDGEYYPLAMCFPPSVTVAEAMVDELDRGYFAASRVPVRISGGVALTHSAFTLRVRPRRQLDPPMVLALPLVVAAQLRETPMPRQRSPRS</sequence>
<keyword evidence="3" id="KW-0804">Transcription</keyword>
<gene>
    <name evidence="5" type="ORF">BS329_08960</name>
</gene>
<dbReference type="Pfam" id="PF12833">
    <property type="entry name" value="HTH_18"/>
    <property type="match status" value="1"/>
</dbReference>
<dbReference type="InterPro" id="IPR018060">
    <property type="entry name" value="HTH_AraC"/>
</dbReference>
<keyword evidence="6" id="KW-1185">Reference proteome</keyword>
<dbReference type="SUPFAM" id="SSF46689">
    <property type="entry name" value="Homeodomain-like"/>
    <property type="match status" value="2"/>
</dbReference>
<keyword evidence="2" id="KW-0238">DNA-binding</keyword>
<reference evidence="5 6" key="1">
    <citation type="submission" date="2016-01" db="EMBL/GenBank/DDBJ databases">
        <title>Amycolatopsis coloradensis genome sequencing and assembly.</title>
        <authorList>
            <person name="Mayilraj S."/>
        </authorList>
    </citation>
    <scope>NUCLEOTIDE SEQUENCE [LARGE SCALE GENOMIC DNA]</scope>
    <source>
        <strain evidence="5 6">DSM 44225</strain>
    </source>
</reference>
<dbReference type="InterPro" id="IPR009057">
    <property type="entry name" value="Homeodomain-like_sf"/>
</dbReference>
<dbReference type="InterPro" id="IPR020449">
    <property type="entry name" value="Tscrpt_reg_AraC-type_HTH"/>
</dbReference>
<dbReference type="STRING" id="76021.BS329_08960"/>
<dbReference type="AlphaFoldDB" id="A0A1R0KZ49"/>
<feature type="domain" description="HTH araC/xylS-type" evidence="4">
    <location>
        <begin position="27"/>
        <end position="125"/>
    </location>
</feature>